<comment type="caution">
    <text evidence="1">The sequence shown here is derived from an EMBL/GenBank/DDBJ whole genome shotgun (WGS) entry which is preliminary data.</text>
</comment>
<accession>A0ABX0K6A6</accession>
<keyword evidence="2" id="KW-1185">Reference proteome</keyword>
<evidence type="ECO:0000313" key="2">
    <source>
        <dbReference type="Proteomes" id="UP000631653"/>
    </source>
</evidence>
<sequence>MADRMDDNLPGAMNSAVDFLTRAHKDNSGLATAVGEYMGKDGSPGIPVVRQRAREAGLDGLLQSWRDKIVKEPARDEDVRILIPEEQIKVFGRATGLSDPAVVSGLAEVIPGIVYRNAQREHRTPKAM</sequence>
<evidence type="ECO:0000313" key="1">
    <source>
        <dbReference type="EMBL" id="NHN89705.1"/>
    </source>
</evidence>
<proteinExistence type="predicted"/>
<dbReference type="InterPro" id="IPR027405">
    <property type="entry name" value="YidB-like"/>
</dbReference>
<name>A0ABX0K6A6_9PROT</name>
<organism evidence="1 2">
    <name type="scientific">Acetobacter conturbans</name>
    <dbReference type="NCBI Taxonomy" id="1737472"/>
    <lineage>
        <taxon>Bacteria</taxon>
        <taxon>Pseudomonadati</taxon>
        <taxon>Pseudomonadota</taxon>
        <taxon>Alphaproteobacteria</taxon>
        <taxon>Acetobacterales</taxon>
        <taxon>Acetobacteraceae</taxon>
        <taxon>Acetobacter</taxon>
    </lineage>
</organism>
<reference evidence="1 2" key="1">
    <citation type="journal article" date="2020" name="Int. J. Syst. Evol. Microbiol.">
        <title>Novel acetic acid bacteria from cider fermentations: Acetobacter conturbans sp. nov. and Acetobacter fallax sp. nov.</title>
        <authorList>
            <person name="Sombolestani A.S."/>
            <person name="Cleenwerck I."/>
            <person name="Cnockaert M."/>
            <person name="Borremans W."/>
            <person name="Wieme A.D."/>
            <person name="De Vuyst L."/>
            <person name="Vandamme P."/>
        </authorList>
    </citation>
    <scope>NUCLEOTIDE SEQUENCE [LARGE SCALE GENOMIC DNA]</scope>
    <source>
        <strain evidence="1 2">LMG 1627</strain>
    </source>
</reference>
<evidence type="ECO:0008006" key="3">
    <source>
        <dbReference type="Google" id="ProtNLM"/>
    </source>
</evidence>
<dbReference type="SUPFAM" id="SSF140804">
    <property type="entry name" value="YidB-like"/>
    <property type="match status" value="1"/>
</dbReference>
<dbReference type="Gene3D" id="1.10.10.690">
    <property type="entry name" value="YidB-like"/>
    <property type="match status" value="1"/>
</dbReference>
<dbReference type="RefSeq" id="WP_173571038.1">
    <property type="nucleotide sequence ID" value="NZ_WOSY01000017.1"/>
</dbReference>
<gene>
    <name evidence="1" type="ORF">GOB81_13900</name>
</gene>
<dbReference type="EMBL" id="WOSY01000017">
    <property type="protein sequence ID" value="NHN89705.1"/>
    <property type="molecule type" value="Genomic_DNA"/>
</dbReference>
<dbReference type="Proteomes" id="UP000631653">
    <property type="component" value="Unassembled WGS sequence"/>
</dbReference>
<protein>
    <recommendedName>
        <fullName evidence="3">DUF937 domain-containing protein</fullName>
    </recommendedName>
</protein>